<dbReference type="InterPro" id="IPR051541">
    <property type="entry name" value="PTS_SugarTrans_NitroReg"/>
</dbReference>
<dbReference type="PROSITE" id="PS51094">
    <property type="entry name" value="PTS_EIIA_TYPE_2"/>
    <property type="match status" value="1"/>
</dbReference>
<keyword evidence="3" id="KW-0808">Transferase</keyword>
<dbReference type="InterPro" id="IPR002178">
    <property type="entry name" value="PTS_EIIA_type-2_dom"/>
</dbReference>
<dbReference type="Proteomes" id="UP000836597">
    <property type="component" value="Chromosome"/>
</dbReference>
<dbReference type="PANTHER" id="PTHR47738:SF3">
    <property type="entry name" value="PHOSPHOTRANSFERASE SYSTEM MANNITOL_FRUCTOSE-SPECIFIC IIA DOMAIN CONTAINING PROTEIN"/>
    <property type="match status" value="1"/>
</dbReference>
<dbReference type="Gene3D" id="3.40.930.10">
    <property type="entry name" value="Mannitol-specific EII, Chain A"/>
    <property type="match status" value="1"/>
</dbReference>
<protein>
    <submittedName>
        <fullName evidence="2">Phosphoenolpyruvate-dependent sugar phosphotransferase system, EIIA 2</fullName>
    </submittedName>
    <submittedName>
        <fullName evidence="3">Phosphotransferase/anion transporter</fullName>
        <ecNumber evidence="3">2.7.1.69</ecNumber>
    </submittedName>
</protein>
<proteinExistence type="predicted"/>
<evidence type="ECO:0000259" key="1">
    <source>
        <dbReference type="PROSITE" id="PS51094"/>
    </source>
</evidence>
<dbReference type="GO" id="GO:0016740">
    <property type="term" value="F:transferase activity"/>
    <property type="evidence" value="ECO:0007669"/>
    <property type="project" value="UniProtKB-KW"/>
</dbReference>
<dbReference type="EC" id="2.7.1.69" evidence="3"/>
<keyword evidence="4" id="KW-1185">Reference proteome</keyword>
<evidence type="ECO:0000313" key="2">
    <source>
        <dbReference type="EMBL" id="CAA7600890.1"/>
    </source>
</evidence>
<accession>A0A8S0X4L8</accession>
<dbReference type="Proteomes" id="UP001071230">
    <property type="component" value="Unassembled WGS sequence"/>
</dbReference>
<dbReference type="EMBL" id="LR746496">
    <property type="protein sequence ID" value="CAA7600890.1"/>
    <property type="molecule type" value="Genomic_DNA"/>
</dbReference>
<sequence>METDANYTLLQPELIFSHVTASNQEDLLMDLSSKLLSKGYVKDSFADAVIARERTFPTGLFTNGVPVAIPHTDAIHVLKPGILIANLDKPIIFKEMGNGVNDVSAELIFLLAIDKPENQIDVLKKVMNILCKSEILFKIKKAQDISETLEILKQEIT</sequence>
<evidence type="ECO:0000313" key="4">
    <source>
        <dbReference type="Proteomes" id="UP001071230"/>
    </source>
</evidence>
<dbReference type="InterPro" id="IPR016152">
    <property type="entry name" value="PTrfase/Anion_transptr"/>
</dbReference>
<dbReference type="KEGG" id="aacx:DEACI_1543"/>
<dbReference type="AlphaFoldDB" id="A0A8S0X4L8"/>
<feature type="domain" description="PTS EIIA type-2" evidence="1">
    <location>
        <begin position="8"/>
        <end position="155"/>
    </location>
</feature>
<evidence type="ECO:0000313" key="3">
    <source>
        <dbReference type="EMBL" id="CEJ08296.1"/>
    </source>
</evidence>
<reference evidence="3" key="1">
    <citation type="submission" date="2014-11" db="EMBL/GenBank/DDBJ databases">
        <authorList>
            <person name="Hornung B.V."/>
        </authorList>
    </citation>
    <scope>NUCLEOTIDE SEQUENCE</scope>
    <source>
        <strain evidence="3">INE</strain>
    </source>
</reference>
<dbReference type="Pfam" id="PF00359">
    <property type="entry name" value="PTS_EIIA_2"/>
    <property type="match status" value="1"/>
</dbReference>
<dbReference type="EMBL" id="CDGJ01000079">
    <property type="protein sequence ID" value="CEJ08296.1"/>
    <property type="molecule type" value="Genomic_DNA"/>
</dbReference>
<gene>
    <name evidence="2" type="ORF">DEACI_1543</name>
    <name evidence="3" type="ORF">DEACI_2772</name>
</gene>
<reference evidence="2" key="2">
    <citation type="submission" date="2020-01" db="EMBL/GenBank/DDBJ databases">
        <authorList>
            <person name="Hornung B."/>
        </authorList>
    </citation>
    <scope>NUCLEOTIDE SEQUENCE</scope>
    <source>
        <strain evidence="2">PacBioINE</strain>
    </source>
</reference>
<dbReference type="SUPFAM" id="SSF55804">
    <property type="entry name" value="Phoshotransferase/anion transport protein"/>
    <property type="match status" value="1"/>
</dbReference>
<organism evidence="2">
    <name type="scientific">Acididesulfobacillus acetoxydans</name>
    <dbReference type="NCBI Taxonomy" id="1561005"/>
    <lineage>
        <taxon>Bacteria</taxon>
        <taxon>Bacillati</taxon>
        <taxon>Bacillota</taxon>
        <taxon>Clostridia</taxon>
        <taxon>Eubacteriales</taxon>
        <taxon>Peptococcaceae</taxon>
        <taxon>Acididesulfobacillus</taxon>
    </lineage>
</organism>
<dbReference type="PANTHER" id="PTHR47738">
    <property type="entry name" value="PTS SYSTEM FRUCTOSE-LIKE EIIA COMPONENT-RELATED"/>
    <property type="match status" value="1"/>
</dbReference>
<dbReference type="CDD" id="cd00211">
    <property type="entry name" value="PTS_IIA_fru"/>
    <property type="match status" value="1"/>
</dbReference>
<name>A0A8S0X4L8_9FIRM</name>
<dbReference type="RefSeq" id="WP_240984482.1">
    <property type="nucleotide sequence ID" value="NZ_CDGJ01000079.1"/>
</dbReference>